<feature type="compositionally biased region" description="Acidic residues" evidence="1">
    <location>
        <begin position="57"/>
        <end position="73"/>
    </location>
</feature>
<accession>A0AAN8WKC0</accession>
<gene>
    <name evidence="2" type="ORF">SK128_015926</name>
</gene>
<dbReference type="AlphaFoldDB" id="A0AAN8WKC0"/>
<evidence type="ECO:0000256" key="1">
    <source>
        <dbReference type="SAM" id="MobiDB-lite"/>
    </source>
</evidence>
<organism evidence="2 3">
    <name type="scientific">Halocaridina rubra</name>
    <name type="common">Hawaiian red shrimp</name>
    <dbReference type="NCBI Taxonomy" id="373956"/>
    <lineage>
        <taxon>Eukaryota</taxon>
        <taxon>Metazoa</taxon>
        <taxon>Ecdysozoa</taxon>
        <taxon>Arthropoda</taxon>
        <taxon>Crustacea</taxon>
        <taxon>Multicrustacea</taxon>
        <taxon>Malacostraca</taxon>
        <taxon>Eumalacostraca</taxon>
        <taxon>Eucarida</taxon>
        <taxon>Decapoda</taxon>
        <taxon>Pleocyemata</taxon>
        <taxon>Caridea</taxon>
        <taxon>Atyoidea</taxon>
        <taxon>Atyidae</taxon>
        <taxon>Halocaridina</taxon>
    </lineage>
</organism>
<evidence type="ECO:0000313" key="3">
    <source>
        <dbReference type="Proteomes" id="UP001381693"/>
    </source>
</evidence>
<keyword evidence="3" id="KW-1185">Reference proteome</keyword>
<feature type="region of interest" description="Disordered" evidence="1">
    <location>
        <begin position="53"/>
        <end position="73"/>
    </location>
</feature>
<sequence>MLNTEEYKSTLVAITDEEKVCRILEYEEVLRNLTARPRLNCWGKMKAAGGNVNGDYSEADIESDLSLEEEVTR</sequence>
<feature type="non-terminal residue" evidence="2">
    <location>
        <position position="73"/>
    </location>
</feature>
<dbReference type="EMBL" id="JAXCGZ010017709">
    <property type="protein sequence ID" value="KAK7067785.1"/>
    <property type="molecule type" value="Genomic_DNA"/>
</dbReference>
<protein>
    <submittedName>
        <fullName evidence="2">Uncharacterized protein</fullName>
    </submittedName>
</protein>
<evidence type="ECO:0000313" key="2">
    <source>
        <dbReference type="EMBL" id="KAK7067785.1"/>
    </source>
</evidence>
<proteinExistence type="predicted"/>
<name>A0AAN8WKC0_HALRR</name>
<dbReference type="Proteomes" id="UP001381693">
    <property type="component" value="Unassembled WGS sequence"/>
</dbReference>
<reference evidence="2 3" key="1">
    <citation type="submission" date="2023-11" db="EMBL/GenBank/DDBJ databases">
        <title>Halocaridina rubra genome assembly.</title>
        <authorList>
            <person name="Smith C."/>
        </authorList>
    </citation>
    <scope>NUCLEOTIDE SEQUENCE [LARGE SCALE GENOMIC DNA]</scope>
    <source>
        <strain evidence="2">EP-1</strain>
        <tissue evidence="2">Whole</tissue>
    </source>
</reference>
<comment type="caution">
    <text evidence="2">The sequence shown here is derived from an EMBL/GenBank/DDBJ whole genome shotgun (WGS) entry which is preliminary data.</text>
</comment>